<dbReference type="VEuPathDB" id="FungiDB:LCOR_08185.1"/>
<name>A0A068S5E0_9FUNG</name>
<protein>
    <submittedName>
        <fullName evidence="2">Uncharacterized protein</fullName>
    </submittedName>
</protein>
<comment type="caution">
    <text evidence="2">The sequence shown here is derived from an EMBL/GenBank/DDBJ whole genome shotgun (WGS) entry which is preliminary data.</text>
</comment>
<organism evidence="2 3">
    <name type="scientific">Lichtheimia corymbifera JMRC:FSU:9682</name>
    <dbReference type="NCBI Taxonomy" id="1263082"/>
    <lineage>
        <taxon>Eukaryota</taxon>
        <taxon>Fungi</taxon>
        <taxon>Fungi incertae sedis</taxon>
        <taxon>Mucoromycota</taxon>
        <taxon>Mucoromycotina</taxon>
        <taxon>Mucoromycetes</taxon>
        <taxon>Mucorales</taxon>
        <taxon>Lichtheimiaceae</taxon>
        <taxon>Lichtheimia</taxon>
    </lineage>
</organism>
<dbReference type="Proteomes" id="UP000027586">
    <property type="component" value="Unassembled WGS sequence"/>
</dbReference>
<evidence type="ECO:0000313" key="2">
    <source>
        <dbReference type="EMBL" id="CDH57215.1"/>
    </source>
</evidence>
<proteinExistence type="predicted"/>
<sequence length="82" mass="9733">MHHHPQQTFITLCGNRNTHAHHPHINEEDVVASYRAPTHLFLPSYHSLVAYKLIVPGFASLLSWFHYRHRDDMGFFVMSYFR</sequence>
<keyword evidence="1" id="KW-0812">Transmembrane</keyword>
<keyword evidence="1" id="KW-0472">Membrane</keyword>
<accession>A0A068S5E0</accession>
<feature type="transmembrane region" description="Helical" evidence="1">
    <location>
        <begin position="49"/>
        <end position="67"/>
    </location>
</feature>
<reference evidence="2" key="1">
    <citation type="submission" date="2013-08" db="EMBL/GenBank/DDBJ databases">
        <title>Gene expansion shapes genome architecture in the human pathogen Lichtheimia corymbifera: an evolutionary genomics analysis in the ancient terrestrial Mucorales (Mucoromycotina).</title>
        <authorList>
            <person name="Schwartze V.U."/>
            <person name="Winter S."/>
            <person name="Shelest E."/>
            <person name="Marcet-Houben M."/>
            <person name="Horn F."/>
            <person name="Wehner S."/>
            <person name="Hoffmann K."/>
            <person name="Riege K."/>
            <person name="Sammeth M."/>
            <person name="Nowrousian M."/>
            <person name="Valiante V."/>
            <person name="Linde J."/>
            <person name="Jacobsen I.D."/>
            <person name="Marz M."/>
            <person name="Brakhage A.A."/>
            <person name="Gabaldon T."/>
            <person name="Bocker S."/>
            <person name="Voigt K."/>
        </authorList>
    </citation>
    <scope>NUCLEOTIDE SEQUENCE [LARGE SCALE GENOMIC DNA]</scope>
    <source>
        <strain evidence="2">FSU 9682</strain>
    </source>
</reference>
<keyword evidence="1" id="KW-1133">Transmembrane helix</keyword>
<evidence type="ECO:0000313" key="3">
    <source>
        <dbReference type="Proteomes" id="UP000027586"/>
    </source>
</evidence>
<dbReference type="AlphaFoldDB" id="A0A068S5E0"/>
<gene>
    <name evidence="2" type="ORF">LCOR_08185.1</name>
</gene>
<evidence type="ECO:0000256" key="1">
    <source>
        <dbReference type="SAM" id="Phobius"/>
    </source>
</evidence>
<dbReference type="EMBL" id="CBTN010000044">
    <property type="protein sequence ID" value="CDH57215.1"/>
    <property type="molecule type" value="Genomic_DNA"/>
</dbReference>
<keyword evidence="3" id="KW-1185">Reference proteome</keyword>